<dbReference type="CDD" id="cd24017">
    <property type="entry name" value="ASKHA_T2SSL_N"/>
    <property type="match status" value="1"/>
</dbReference>
<dbReference type="Proteomes" id="UP000185841">
    <property type="component" value="Unassembled WGS sequence"/>
</dbReference>
<keyword evidence="3 10" id="KW-0813">Transport</keyword>
<dbReference type="EMBL" id="FTMP01000013">
    <property type="protein sequence ID" value="SIR03398.1"/>
    <property type="molecule type" value="Genomic_DNA"/>
</dbReference>
<evidence type="ECO:0000256" key="1">
    <source>
        <dbReference type="ARBA" id="ARBA00004377"/>
    </source>
</evidence>
<dbReference type="GO" id="GO:0015627">
    <property type="term" value="C:type II protein secretion system complex"/>
    <property type="evidence" value="ECO:0007669"/>
    <property type="project" value="InterPro"/>
</dbReference>
<evidence type="ECO:0000259" key="11">
    <source>
        <dbReference type="Pfam" id="PF05134"/>
    </source>
</evidence>
<dbReference type="PIRSF" id="PIRSF015761">
    <property type="entry name" value="Protein_L"/>
    <property type="match status" value="1"/>
</dbReference>
<dbReference type="InterPro" id="IPR024230">
    <property type="entry name" value="GspL_cyto_dom"/>
</dbReference>
<name>A0A1N6XM23_AQUAC</name>
<sequence>MSLPTLFLPPQACTQVAAELPVWQVDGDICSQRPFAEALPDAARAWRLVLPVEAVTVCLVQLPTTKARWLQKALPFAVEELLAEDVEQFHLSVGGQLADGRHRVYAVRRAWLAGWLALCGSQPPQRIEVDADLLSEEGSQLLCLGERWLLGGSGEARLALRGEDWPQLAELCPSPRVARVALGQAAPAHVDEVHELAAPLAWLARQQAECNLAQGPFARREPSGHWSRWRPLAALLGLWLVLQWGFNLAQGWYLQREGERYAQASEALYRELFPEDSKLINLRAQFDQHLAEAQGGGQQQLLQLLDQAAAAIGEEGARVQVQQLDFNAERGDLALNLQASDFSALESLRTRLQEAGLAVDMGSASREDNGVSARLVIGGNG</sequence>
<keyword evidence="6" id="KW-0812">Transmembrane</keyword>
<keyword evidence="5" id="KW-0997">Cell inner membrane</keyword>
<keyword evidence="4" id="KW-1003">Cell membrane</keyword>
<dbReference type="GO" id="GO:0015628">
    <property type="term" value="P:protein secretion by the type II secretion system"/>
    <property type="evidence" value="ECO:0007669"/>
    <property type="project" value="InterPro"/>
</dbReference>
<evidence type="ECO:0000256" key="9">
    <source>
        <dbReference type="ARBA" id="ARBA00023136"/>
    </source>
</evidence>
<dbReference type="InterPro" id="IPR043129">
    <property type="entry name" value="ATPase_NBD"/>
</dbReference>
<feature type="domain" description="GspL cytoplasmic actin-ATPase-like" evidence="11">
    <location>
        <begin position="6"/>
        <end position="219"/>
    </location>
</feature>
<evidence type="ECO:0000256" key="2">
    <source>
        <dbReference type="ARBA" id="ARBA00005318"/>
    </source>
</evidence>
<protein>
    <recommendedName>
        <fullName evidence="10">Type II secretion system protein L</fullName>
        <shortName evidence="10">T2SS protein L</shortName>
    </recommendedName>
</protein>
<dbReference type="NCBIfam" id="TIGR01709">
    <property type="entry name" value="typeII_sec_gspL"/>
    <property type="match status" value="1"/>
</dbReference>
<evidence type="ECO:0000256" key="6">
    <source>
        <dbReference type="ARBA" id="ARBA00022692"/>
    </source>
</evidence>
<evidence type="ECO:0000256" key="3">
    <source>
        <dbReference type="ARBA" id="ARBA00022448"/>
    </source>
</evidence>
<proteinExistence type="inferred from homology"/>
<accession>A0A1N6XM23</accession>
<comment type="similarity">
    <text evidence="2 10">Belongs to the GSP L family.</text>
</comment>
<dbReference type="GO" id="GO:0005886">
    <property type="term" value="C:plasma membrane"/>
    <property type="evidence" value="ECO:0007669"/>
    <property type="project" value="UniProtKB-SubCell"/>
</dbReference>
<dbReference type="SUPFAM" id="SSF53067">
    <property type="entry name" value="Actin-like ATPase domain"/>
    <property type="match status" value="1"/>
</dbReference>
<keyword evidence="9" id="KW-0472">Membrane</keyword>
<feature type="domain" description="GspL periplasmic" evidence="12">
    <location>
        <begin position="225"/>
        <end position="378"/>
    </location>
</feature>
<evidence type="ECO:0000256" key="7">
    <source>
        <dbReference type="ARBA" id="ARBA00022927"/>
    </source>
</evidence>
<dbReference type="AlphaFoldDB" id="A0A1N6XM23"/>
<evidence type="ECO:0000256" key="10">
    <source>
        <dbReference type="PIRNR" id="PIRNR015761"/>
    </source>
</evidence>
<evidence type="ECO:0000259" key="12">
    <source>
        <dbReference type="Pfam" id="PF12693"/>
    </source>
</evidence>
<dbReference type="GO" id="GO:0009276">
    <property type="term" value="C:Gram-negative-bacterium-type cell wall"/>
    <property type="evidence" value="ECO:0007669"/>
    <property type="project" value="InterPro"/>
</dbReference>
<dbReference type="Gene3D" id="3.30.1360.100">
    <property type="entry name" value="General secretion pathway protein M, EpsM"/>
    <property type="match status" value="1"/>
</dbReference>
<evidence type="ECO:0000256" key="8">
    <source>
        <dbReference type="ARBA" id="ARBA00022989"/>
    </source>
</evidence>
<dbReference type="Pfam" id="PF12693">
    <property type="entry name" value="GspL_C"/>
    <property type="match status" value="1"/>
</dbReference>
<keyword evidence="7 10" id="KW-0653">Protein transport</keyword>
<evidence type="ECO:0000256" key="5">
    <source>
        <dbReference type="ARBA" id="ARBA00022519"/>
    </source>
</evidence>
<dbReference type="InterPro" id="IPR007812">
    <property type="entry name" value="T2SS_protein-GspL"/>
</dbReference>
<gene>
    <name evidence="13" type="ORF">SAMN05878282_11363</name>
</gene>
<comment type="function">
    <text evidence="10">Inner membrane component of the type II secretion system required for the energy-dependent secretion of extracellular factors such as proteases and toxins from the periplasm.</text>
</comment>
<organism evidence="13 14">
    <name type="scientific">Aquipseudomonas alcaligenes</name>
    <name type="common">Pseudomonas alcaligenes</name>
    <dbReference type="NCBI Taxonomy" id="43263"/>
    <lineage>
        <taxon>Bacteria</taxon>
        <taxon>Pseudomonadati</taxon>
        <taxon>Pseudomonadota</taxon>
        <taxon>Gammaproteobacteria</taxon>
        <taxon>Pseudomonadales</taxon>
        <taxon>Pseudomonadaceae</taxon>
        <taxon>Aquipseudomonas</taxon>
    </lineage>
</organism>
<dbReference type="InterPro" id="IPR025691">
    <property type="entry name" value="GspL_pp_dom"/>
</dbReference>
<keyword evidence="8" id="KW-1133">Transmembrane helix</keyword>
<evidence type="ECO:0000256" key="4">
    <source>
        <dbReference type="ARBA" id="ARBA00022475"/>
    </source>
</evidence>
<reference evidence="13 14" key="1">
    <citation type="submission" date="2017-01" db="EMBL/GenBank/DDBJ databases">
        <authorList>
            <person name="Mah S.A."/>
            <person name="Swanson W.J."/>
            <person name="Moy G.W."/>
            <person name="Vacquier V.D."/>
        </authorList>
    </citation>
    <scope>NUCLEOTIDE SEQUENCE [LARGE SCALE GENOMIC DNA]</scope>
    <source>
        <strain evidence="13 14">RU36E</strain>
    </source>
</reference>
<evidence type="ECO:0000313" key="14">
    <source>
        <dbReference type="Proteomes" id="UP000185841"/>
    </source>
</evidence>
<evidence type="ECO:0000313" key="13">
    <source>
        <dbReference type="EMBL" id="SIR03398.1"/>
    </source>
</evidence>
<dbReference type="Pfam" id="PF05134">
    <property type="entry name" value="T2SSL"/>
    <property type="match status" value="1"/>
</dbReference>
<comment type="subcellular location">
    <subcellularLocation>
        <location evidence="1">Cell inner membrane</location>
        <topology evidence="1">Single-pass membrane protein</topology>
    </subcellularLocation>
</comment>
<dbReference type="RefSeq" id="WP_076429545.1">
    <property type="nucleotide sequence ID" value="NZ_FTMP01000013.1"/>
</dbReference>
<dbReference type="Gene3D" id="3.30.420.380">
    <property type="match status" value="1"/>
</dbReference>